<proteinExistence type="predicted"/>
<sequence length="502" mass="55797">MVRKEFERVTPESVGVPSQAVQRLLDRLETSGVSEPHGLMLMRFGKVFAEGWWTPYAPGLRHGLQSHTKTYAATAVGIAYTEGLLKLDERIIDIFPDQAPAEPSENLKKLTVRDVLCMGCGMDTMPKPSKDWIRDFLATSVTHAPGTTYMYNSTGSTLLGAIVRQKTGLGLHDYLKPRLFDKIGIDADNLRWMKMPDGMEVGGGGLLATTEDNLRLMKLYADGGVWEGERILAADYVEMATTLQNQSASERNGNPFAEDNFVGYGFQMWMCRPKGVYRADGAMGQFTVVIPEREMLIAITEFANGGTGSEMPQRVLDLLWEFLDTLPAPDVRSLPEDAQQAQALKTRMKRLALPSPNASVLPETMQGINEKEYRITKGYFSIDGEEMSKVMSGSAALPSIERVRFCFETGVCTMTYQQAGTPHELVIGTDGTWRENRLEGLLSRVLCSGEWLENNTFVLTLRWVEMASPKQLKFTFDGDSLHLHSQEDGPFVPKVDVHAACV</sequence>
<evidence type="ECO:0000313" key="2">
    <source>
        <dbReference type="EMBL" id="HJC72114.1"/>
    </source>
</evidence>
<dbReference type="PANTHER" id="PTHR43283:SF7">
    <property type="entry name" value="BETA-LACTAMASE-RELATED DOMAIN-CONTAINING PROTEIN"/>
    <property type="match status" value="1"/>
</dbReference>
<dbReference type="Pfam" id="PF00144">
    <property type="entry name" value="Beta-lactamase"/>
    <property type="match status" value="1"/>
</dbReference>
<dbReference type="EMBL" id="DWWA01000023">
    <property type="protein sequence ID" value="HJC72114.1"/>
    <property type="molecule type" value="Genomic_DNA"/>
</dbReference>
<dbReference type="AlphaFoldDB" id="A0A9D2TJA2"/>
<gene>
    <name evidence="2" type="ORF">H9698_04880</name>
</gene>
<comment type="caution">
    <text evidence="2">The sequence shown here is derived from an EMBL/GenBank/DDBJ whole genome shotgun (WGS) entry which is preliminary data.</text>
</comment>
<dbReference type="InterPro" id="IPR001466">
    <property type="entry name" value="Beta-lactam-related"/>
</dbReference>
<reference evidence="2" key="2">
    <citation type="submission" date="2021-04" db="EMBL/GenBank/DDBJ databases">
        <authorList>
            <person name="Gilroy R."/>
        </authorList>
    </citation>
    <scope>NUCLEOTIDE SEQUENCE</scope>
    <source>
        <strain evidence="2">5933</strain>
    </source>
</reference>
<accession>A0A9D2TJA2</accession>
<dbReference type="SUPFAM" id="SSF56601">
    <property type="entry name" value="beta-lactamase/transpeptidase-like"/>
    <property type="match status" value="1"/>
</dbReference>
<evidence type="ECO:0000313" key="3">
    <source>
        <dbReference type="Proteomes" id="UP000823918"/>
    </source>
</evidence>
<dbReference type="PANTHER" id="PTHR43283">
    <property type="entry name" value="BETA-LACTAMASE-RELATED"/>
    <property type="match status" value="1"/>
</dbReference>
<evidence type="ECO:0000259" key="1">
    <source>
        <dbReference type="Pfam" id="PF00144"/>
    </source>
</evidence>
<dbReference type="InterPro" id="IPR012338">
    <property type="entry name" value="Beta-lactam/transpept-like"/>
</dbReference>
<reference evidence="2" key="1">
    <citation type="journal article" date="2021" name="PeerJ">
        <title>Extensive microbial diversity within the chicken gut microbiome revealed by metagenomics and culture.</title>
        <authorList>
            <person name="Gilroy R."/>
            <person name="Ravi A."/>
            <person name="Getino M."/>
            <person name="Pursley I."/>
            <person name="Horton D.L."/>
            <person name="Alikhan N.F."/>
            <person name="Baker D."/>
            <person name="Gharbi K."/>
            <person name="Hall N."/>
            <person name="Watson M."/>
            <person name="Adriaenssens E.M."/>
            <person name="Foster-Nyarko E."/>
            <person name="Jarju S."/>
            <person name="Secka A."/>
            <person name="Antonio M."/>
            <person name="Oren A."/>
            <person name="Chaudhuri R.R."/>
            <person name="La Ragione R."/>
            <person name="Hildebrand F."/>
            <person name="Pallen M.J."/>
        </authorList>
    </citation>
    <scope>NUCLEOTIDE SEQUENCE</scope>
    <source>
        <strain evidence="2">5933</strain>
    </source>
</reference>
<dbReference type="Proteomes" id="UP000823918">
    <property type="component" value="Unassembled WGS sequence"/>
</dbReference>
<organism evidence="2 3">
    <name type="scientific">Candidatus Ruthenibacterium merdavium</name>
    <dbReference type="NCBI Taxonomy" id="2838752"/>
    <lineage>
        <taxon>Bacteria</taxon>
        <taxon>Bacillati</taxon>
        <taxon>Bacillota</taxon>
        <taxon>Clostridia</taxon>
        <taxon>Eubacteriales</taxon>
        <taxon>Oscillospiraceae</taxon>
        <taxon>Ruthenibacterium</taxon>
    </lineage>
</organism>
<feature type="domain" description="Beta-lactamase-related" evidence="1">
    <location>
        <begin position="21"/>
        <end position="300"/>
    </location>
</feature>
<name>A0A9D2TJA2_9FIRM</name>
<dbReference type="InterPro" id="IPR050789">
    <property type="entry name" value="Diverse_Enzym_Activities"/>
</dbReference>
<dbReference type="Gene3D" id="3.40.710.10">
    <property type="entry name" value="DD-peptidase/beta-lactamase superfamily"/>
    <property type="match status" value="1"/>
</dbReference>
<protein>
    <submittedName>
        <fullName evidence="2">Beta-lactamase family protein</fullName>
    </submittedName>
</protein>